<feature type="domain" description="Class II aldolase/adducin N-terminal" evidence="3">
    <location>
        <begin position="17"/>
        <end position="221"/>
    </location>
</feature>
<organism evidence="4 5">
    <name type="scientific">Corynespora cassiicola Philippines</name>
    <dbReference type="NCBI Taxonomy" id="1448308"/>
    <lineage>
        <taxon>Eukaryota</taxon>
        <taxon>Fungi</taxon>
        <taxon>Dikarya</taxon>
        <taxon>Ascomycota</taxon>
        <taxon>Pezizomycotina</taxon>
        <taxon>Dothideomycetes</taxon>
        <taxon>Pleosporomycetidae</taxon>
        <taxon>Pleosporales</taxon>
        <taxon>Corynesporascaceae</taxon>
        <taxon>Corynespora</taxon>
    </lineage>
</organism>
<gene>
    <name evidence="4" type="ORF">BS50DRAFT_568981</name>
</gene>
<proteinExistence type="predicted"/>
<keyword evidence="5" id="KW-1185">Reference proteome</keyword>
<name>A0A2T2P6X6_CORCC</name>
<dbReference type="PANTHER" id="PTHR22789:SF0">
    <property type="entry name" value="3-OXO-TETRONATE 4-PHOSPHATE DECARBOXYLASE-RELATED"/>
    <property type="match status" value="1"/>
</dbReference>
<dbReference type="PANTHER" id="PTHR22789">
    <property type="entry name" value="FUCULOSE PHOSPHATE ALDOLASE"/>
    <property type="match status" value="1"/>
</dbReference>
<reference evidence="4 5" key="1">
    <citation type="journal article" date="2018" name="Front. Microbiol.">
        <title>Genome-Wide Analysis of Corynespora cassiicola Leaf Fall Disease Putative Effectors.</title>
        <authorList>
            <person name="Lopez D."/>
            <person name="Ribeiro S."/>
            <person name="Label P."/>
            <person name="Fumanal B."/>
            <person name="Venisse J.S."/>
            <person name="Kohler A."/>
            <person name="de Oliveira R.R."/>
            <person name="Labutti K."/>
            <person name="Lipzen A."/>
            <person name="Lail K."/>
            <person name="Bauer D."/>
            <person name="Ohm R.A."/>
            <person name="Barry K.W."/>
            <person name="Spatafora J."/>
            <person name="Grigoriev I.V."/>
            <person name="Martin F.M."/>
            <person name="Pujade-Renaud V."/>
        </authorList>
    </citation>
    <scope>NUCLEOTIDE SEQUENCE [LARGE SCALE GENOMIC DNA]</scope>
    <source>
        <strain evidence="4 5">Philippines</strain>
    </source>
</reference>
<evidence type="ECO:0000256" key="1">
    <source>
        <dbReference type="ARBA" id="ARBA00022723"/>
    </source>
</evidence>
<dbReference type="Proteomes" id="UP000240883">
    <property type="component" value="Unassembled WGS sequence"/>
</dbReference>
<dbReference type="SMART" id="SM01007">
    <property type="entry name" value="Aldolase_II"/>
    <property type="match status" value="1"/>
</dbReference>
<dbReference type="GO" id="GO:0005829">
    <property type="term" value="C:cytosol"/>
    <property type="evidence" value="ECO:0007669"/>
    <property type="project" value="TreeGrafter"/>
</dbReference>
<dbReference type="InterPro" id="IPR050197">
    <property type="entry name" value="Aldolase_class_II_sugar_metab"/>
</dbReference>
<evidence type="ECO:0000259" key="3">
    <source>
        <dbReference type="SMART" id="SM01007"/>
    </source>
</evidence>
<dbReference type="GO" id="GO:0046872">
    <property type="term" value="F:metal ion binding"/>
    <property type="evidence" value="ECO:0007669"/>
    <property type="project" value="UniProtKB-KW"/>
</dbReference>
<dbReference type="InterPro" id="IPR001303">
    <property type="entry name" value="Aldolase_II/adducin_N"/>
</dbReference>
<dbReference type="Gene3D" id="3.40.225.10">
    <property type="entry name" value="Class II aldolase/adducin N-terminal domain"/>
    <property type="match status" value="1"/>
</dbReference>
<accession>A0A2T2P6X6</accession>
<dbReference type="AlphaFoldDB" id="A0A2T2P6X6"/>
<sequence length="289" mass="31940">MPLFQSNLEPEVQDALRLLIRANHILHNHALVDAFGHISIRHPTNPSTYIISSYTPGAPALVSNAEHFIQYNIGDSTPTSPPEPQGYSERFIHGEIFRRFPKVNCVVHSHSESVIPFVSAGVPIKPLWHMAGFLGAEGVPVFDAGDVCRREGLPDRDMLIKNAALGSALAECFAFSEEQGSVEVLRPVVMQAKHGFTCVGPTIQRAVYRAVYLQKNCELLSRSMQLRGGVAEGVSYLNEEEAKSCEIMNEKTEDKAFRLWLKEVQINPLYSNEEGEPEGLSVGGMNPDK</sequence>
<dbReference type="STRING" id="1448308.A0A2T2P6X6"/>
<dbReference type="Pfam" id="PF00596">
    <property type="entry name" value="Aldolase_II"/>
    <property type="match status" value="1"/>
</dbReference>
<evidence type="ECO:0000256" key="2">
    <source>
        <dbReference type="ARBA" id="ARBA00023239"/>
    </source>
</evidence>
<dbReference type="SUPFAM" id="SSF53639">
    <property type="entry name" value="AraD/HMP-PK domain-like"/>
    <property type="match status" value="1"/>
</dbReference>
<keyword evidence="1" id="KW-0479">Metal-binding</keyword>
<dbReference type="EMBL" id="KZ678129">
    <property type="protein sequence ID" value="PSN73445.1"/>
    <property type="molecule type" value="Genomic_DNA"/>
</dbReference>
<evidence type="ECO:0000313" key="5">
    <source>
        <dbReference type="Proteomes" id="UP000240883"/>
    </source>
</evidence>
<dbReference type="OrthoDB" id="2932980at2759"/>
<evidence type="ECO:0000313" key="4">
    <source>
        <dbReference type="EMBL" id="PSN73445.1"/>
    </source>
</evidence>
<dbReference type="GO" id="GO:0019323">
    <property type="term" value="P:pentose catabolic process"/>
    <property type="evidence" value="ECO:0007669"/>
    <property type="project" value="TreeGrafter"/>
</dbReference>
<dbReference type="InterPro" id="IPR036409">
    <property type="entry name" value="Aldolase_II/adducin_N_sf"/>
</dbReference>
<keyword evidence="2" id="KW-0456">Lyase</keyword>
<protein>
    <submittedName>
        <fullName evidence="4">Arad-like aldolase/epimerase</fullName>
    </submittedName>
</protein>
<dbReference type="GO" id="GO:0016832">
    <property type="term" value="F:aldehyde-lyase activity"/>
    <property type="evidence" value="ECO:0007669"/>
    <property type="project" value="TreeGrafter"/>
</dbReference>